<comment type="caution">
    <text evidence="1">The sequence shown here is derived from an EMBL/GenBank/DDBJ whole genome shotgun (WGS) entry which is preliminary data.</text>
</comment>
<dbReference type="PANTHER" id="PTHR44464:SF1">
    <property type="entry name" value="WD REPEAT-CONTAINING PROTEIN 17"/>
    <property type="match status" value="1"/>
</dbReference>
<organism evidence="1 2">
    <name type="scientific">Desmophyllum pertusum</name>
    <dbReference type="NCBI Taxonomy" id="174260"/>
    <lineage>
        <taxon>Eukaryota</taxon>
        <taxon>Metazoa</taxon>
        <taxon>Cnidaria</taxon>
        <taxon>Anthozoa</taxon>
        <taxon>Hexacorallia</taxon>
        <taxon>Scleractinia</taxon>
        <taxon>Caryophylliina</taxon>
        <taxon>Caryophylliidae</taxon>
        <taxon>Desmophyllum</taxon>
    </lineage>
</organism>
<dbReference type="PANTHER" id="PTHR44464">
    <property type="entry name" value="WD REPEAT-CONTAINING PROTEIN 17"/>
    <property type="match status" value="1"/>
</dbReference>
<dbReference type="Proteomes" id="UP001163046">
    <property type="component" value="Unassembled WGS sequence"/>
</dbReference>
<proteinExistence type="predicted"/>
<dbReference type="OrthoDB" id="2161379at2759"/>
<dbReference type="AlphaFoldDB" id="A0A9W9YH81"/>
<keyword evidence="2" id="KW-1185">Reference proteome</keyword>
<protein>
    <submittedName>
        <fullName evidence="1">WD repeat-containing protein 17</fullName>
    </submittedName>
</protein>
<name>A0A9W9YH81_9CNID</name>
<evidence type="ECO:0000313" key="2">
    <source>
        <dbReference type="Proteomes" id="UP001163046"/>
    </source>
</evidence>
<evidence type="ECO:0000313" key="1">
    <source>
        <dbReference type="EMBL" id="KAJ7347643.1"/>
    </source>
</evidence>
<dbReference type="EMBL" id="MU827547">
    <property type="protein sequence ID" value="KAJ7347643.1"/>
    <property type="molecule type" value="Genomic_DNA"/>
</dbReference>
<reference evidence="1" key="1">
    <citation type="submission" date="2023-01" db="EMBL/GenBank/DDBJ databases">
        <title>Genome assembly of the deep-sea coral Lophelia pertusa.</title>
        <authorList>
            <person name="Herrera S."/>
            <person name="Cordes E."/>
        </authorList>
    </citation>
    <scope>NUCLEOTIDE SEQUENCE</scope>
    <source>
        <strain evidence="1">USNM1676648</strain>
        <tissue evidence="1">Polyp</tissue>
    </source>
</reference>
<accession>A0A9W9YH81</accession>
<sequence>MVELGEWDRALAMAPGVVTGVWRELMERRTTQLMREDDDAAVPYCASLGDVTKLVSFFTSRGQLQDALLVAQVACEGGLSLPQKKEKKALDLKKNDILPSLINHMTDENKGLLQSTSTTLADWYFYSGQPVLAACCHLAVGDIKFALSKLIRGNELELAVSMGMGTTCIALLKLLPTSENHLIKSCARCQGTVTEVNELHEKAGLPSVEECLQKAEQFYEESKFMDAMKYYLASSSPELALDIGLNLVRDGMSKPYWVLDDVLGRAAVDVVYQD</sequence>
<gene>
    <name evidence="1" type="primary">WDR17_3</name>
    <name evidence="1" type="ORF">OS493_039832</name>
</gene>